<dbReference type="InParanoid" id="A0A0G4FW46"/>
<evidence type="ECO:0000313" key="3">
    <source>
        <dbReference type="Proteomes" id="UP000041254"/>
    </source>
</evidence>
<feature type="compositionally biased region" description="Basic and acidic residues" evidence="1">
    <location>
        <begin position="323"/>
        <end position="334"/>
    </location>
</feature>
<organism evidence="2 3">
    <name type="scientific">Vitrella brassicaformis (strain CCMP3155)</name>
    <dbReference type="NCBI Taxonomy" id="1169540"/>
    <lineage>
        <taxon>Eukaryota</taxon>
        <taxon>Sar</taxon>
        <taxon>Alveolata</taxon>
        <taxon>Colpodellida</taxon>
        <taxon>Vitrellaceae</taxon>
        <taxon>Vitrella</taxon>
    </lineage>
</organism>
<sequence>MTTYERGQDTGKGPGKGTPADNRSAAMALPNMPKASLPSAEDSRDEKRHSVSPTLTGSPPFIATTMFGSPSFKPVISPPGSPSEGTIPRLTSPPPSTMDQADPSQGRQLRPRPHTAGKSLPTYRLSGTALSPKKQSGQQQGRGKGGMRLGKGGKGSKSPPKQKQRLAMLMARRKALMRKPHVMLNLAISSPPRTPQHDQSKALITRSTHKMKRISAVHQENKPVGDHHSTDNKKFDIFRPCHFGFGWDERTGYPILPALEVKVWSSSPASSTPDRWLTFRPEYLFGDLTKKARGKGGDKGGEGKTAYGGSQEQESSGIAAGKKQGEGQELKGPAEEEITAMTHDTDIKHEDG</sequence>
<evidence type="ECO:0000313" key="2">
    <source>
        <dbReference type="EMBL" id="CEM19424.1"/>
    </source>
</evidence>
<feature type="compositionally biased region" description="Basic and acidic residues" evidence="1">
    <location>
        <begin position="343"/>
        <end position="352"/>
    </location>
</feature>
<keyword evidence="3" id="KW-1185">Reference proteome</keyword>
<dbReference type="EMBL" id="CDMY01000512">
    <property type="protein sequence ID" value="CEM19424.1"/>
    <property type="molecule type" value="Genomic_DNA"/>
</dbReference>
<name>A0A0G4FW46_VITBC</name>
<feature type="region of interest" description="Disordered" evidence="1">
    <location>
        <begin position="290"/>
        <end position="352"/>
    </location>
</feature>
<dbReference type="AlphaFoldDB" id="A0A0G4FW46"/>
<dbReference type="Proteomes" id="UP000041254">
    <property type="component" value="Unassembled WGS sequence"/>
</dbReference>
<feature type="region of interest" description="Disordered" evidence="1">
    <location>
        <begin position="1"/>
        <end position="164"/>
    </location>
</feature>
<evidence type="ECO:0000256" key="1">
    <source>
        <dbReference type="SAM" id="MobiDB-lite"/>
    </source>
</evidence>
<reference evidence="2 3" key="1">
    <citation type="submission" date="2014-11" db="EMBL/GenBank/DDBJ databases">
        <authorList>
            <person name="Zhu J."/>
            <person name="Qi W."/>
            <person name="Song R."/>
        </authorList>
    </citation>
    <scope>NUCLEOTIDE SEQUENCE [LARGE SCALE GENOMIC DNA]</scope>
</reference>
<proteinExistence type="predicted"/>
<feature type="compositionally biased region" description="Polar residues" evidence="1">
    <location>
        <begin position="97"/>
        <end position="107"/>
    </location>
</feature>
<gene>
    <name evidence="2" type="ORF">Vbra_9472</name>
</gene>
<accession>A0A0G4FW46</accession>
<protein>
    <submittedName>
        <fullName evidence="2">Uncharacterized protein</fullName>
    </submittedName>
</protein>
<dbReference type="VEuPathDB" id="CryptoDB:Vbra_9472"/>
<feature type="compositionally biased region" description="Gly residues" evidence="1">
    <location>
        <begin position="140"/>
        <end position="155"/>
    </location>
</feature>